<comment type="function">
    <text evidence="1 9">Catalyzes the acetylation of L-2,4-diaminobutyrate (DABA) to gamma-N-acetyl-alpha,gamma-diaminobutyric acid (ADABA) with acetyl coenzyme A.</text>
</comment>
<feature type="domain" description="N-acetyltransferase" evidence="10">
    <location>
        <begin position="35"/>
        <end position="191"/>
    </location>
</feature>
<evidence type="ECO:0000256" key="8">
    <source>
        <dbReference type="ARBA" id="ARBA00048924"/>
    </source>
</evidence>
<dbReference type="PANTHER" id="PTHR43072:SF60">
    <property type="entry name" value="L-2,4-DIAMINOBUTYRIC ACID ACETYLTRANSFERASE"/>
    <property type="match status" value="1"/>
</dbReference>
<dbReference type="Proteomes" id="UP001519325">
    <property type="component" value="Unassembled WGS sequence"/>
</dbReference>
<evidence type="ECO:0000313" key="11">
    <source>
        <dbReference type="EMBL" id="MBP2191691.1"/>
    </source>
</evidence>
<accession>A0ABS4QJ16</accession>
<proteinExistence type="inferred from homology"/>
<evidence type="ECO:0000256" key="9">
    <source>
        <dbReference type="RuleBase" id="RU365045"/>
    </source>
</evidence>
<evidence type="ECO:0000256" key="7">
    <source>
        <dbReference type="ARBA" id="ARBA00023315"/>
    </source>
</evidence>
<evidence type="ECO:0000256" key="3">
    <source>
        <dbReference type="ARBA" id="ARBA00010712"/>
    </source>
</evidence>
<keyword evidence="7 9" id="KW-0012">Acyltransferase</keyword>
<dbReference type="PANTHER" id="PTHR43072">
    <property type="entry name" value="N-ACETYLTRANSFERASE"/>
    <property type="match status" value="1"/>
</dbReference>
<gene>
    <name evidence="9" type="primary">ectA</name>
    <name evidence="11" type="ORF">BJ987_004592</name>
</gene>
<keyword evidence="12" id="KW-1185">Reference proteome</keyword>
<protein>
    <recommendedName>
        <fullName evidence="5 9">L-2,4-diaminobutyric acid acetyltransferase</fullName>
        <shortName evidence="9">DABA acetyltransferase</shortName>
        <ecNumber evidence="4 9">2.3.1.178</ecNumber>
    </recommendedName>
</protein>
<name>A0ABS4QJ16_9NOCA</name>
<dbReference type="GO" id="GO:0033816">
    <property type="term" value="F:diaminobutyrate acetyltransferase activity"/>
    <property type="evidence" value="ECO:0007669"/>
    <property type="project" value="UniProtKB-EC"/>
</dbReference>
<evidence type="ECO:0000256" key="2">
    <source>
        <dbReference type="ARBA" id="ARBA00004978"/>
    </source>
</evidence>
<evidence type="ECO:0000256" key="4">
    <source>
        <dbReference type="ARBA" id="ARBA00012355"/>
    </source>
</evidence>
<evidence type="ECO:0000259" key="10">
    <source>
        <dbReference type="PROSITE" id="PS51186"/>
    </source>
</evidence>
<comment type="pathway">
    <text evidence="2 9">Amine and polyamine biosynthesis; ectoine biosynthesis; L-ectoine from L-aspartate 4-semialdehyde: step 2/3.</text>
</comment>
<dbReference type="EMBL" id="JAGGMR010000001">
    <property type="protein sequence ID" value="MBP2191691.1"/>
    <property type="molecule type" value="Genomic_DNA"/>
</dbReference>
<dbReference type="InterPro" id="IPR012772">
    <property type="entry name" value="Ectoine_EctA"/>
</dbReference>
<keyword evidence="6 9" id="KW-0808">Transferase</keyword>
<reference evidence="11 12" key="1">
    <citation type="submission" date="2021-03" db="EMBL/GenBank/DDBJ databases">
        <title>Sequencing the genomes of 1000 actinobacteria strains.</title>
        <authorList>
            <person name="Klenk H.-P."/>
        </authorList>
    </citation>
    <scope>NUCLEOTIDE SEQUENCE [LARGE SCALE GENOMIC DNA]</scope>
    <source>
        <strain evidence="11 12">DSM 45516</strain>
    </source>
</reference>
<dbReference type="InterPro" id="IPR016181">
    <property type="entry name" value="Acyl_CoA_acyltransferase"/>
</dbReference>
<dbReference type="EC" id="2.3.1.178" evidence="4 9"/>
<dbReference type="InterPro" id="IPR000182">
    <property type="entry name" value="GNAT_dom"/>
</dbReference>
<dbReference type="Pfam" id="PF00583">
    <property type="entry name" value="Acetyltransf_1"/>
    <property type="match status" value="1"/>
</dbReference>
<dbReference type="Gene3D" id="3.40.630.30">
    <property type="match status" value="1"/>
</dbReference>
<comment type="similarity">
    <text evidence="3 9">Belongs to the acetyltransferase family. EctA subfamily.</text>
</comment>
<comment type="caution">
    <text evidence="11">The sequence shown here is derived from an EMBL/GenBank/DDBJ whole genome shotgun (WGS) entry which is preliminary data.</text>
</comment>
<organism evidence="11 12">
    <name type="scientific">Nocardia goodfellowii</name>
    <dbReference type="NCBI Taxonomy" id="882446"/>
    <lineage>
        <taxon>Bacteria</taxon>
        <taxon>Bacillati</taxon>
        <taxon>Actinomycetota</taxon>
        <taxon>Actinomycetes</taxon>
        <taxon>Mycobacteriales</taxon>
        <taxon>Nocardiaceae</taxon>
        <taxon>Nocardia</taxon>
    </lineage>
</organism>
<dbReference type="NCBIfam" id="TIGR02406">
    <property type="entry name" value="ectoine_EctA"/>
    <property type="match status" value="1"/>
</dbReference>
<dbReference type="CDD" id="cd04301">
    <property type="entry name" value="NAT_SF"/>
    <property type="match status" value="1"/>
</dbReference>
<dbReference type="SUPFAM" id="SSF55729">
    <property type="entry name" value="Acyl-CoA N-acyltransferases (Nat)"/>
    <property type="match status" value="1"/>
</dbReference>
<sequence length="201" mass="21899">MSTPTLPTLDDGIDHFERPGEQSRTAAEIDRLAAPVMRAPRVGDAAQIWRIAKDSQVLDTNSSYAYLLWCRDFTGTSVVAEVDGRVVGFVIGYLRPESPDTVFVWQVAVEQAQQGLGTGTALIQHLLDTVAPHGVSVLETTIAPDNPGSIAMFSSVARRRGAQITKSPMFDPELFPDSHEAEDLYRIAPIEIAPIKPEADK</sequence>
<dbReference type="PROSITE" id="PS51186">
    <property type="entry name" value="GNAT"/>
    <property type="match status" value="1"/>
</dbReference>
<evidence type="ECO:0000256" key="1">
    <source>
        <dbReference type="ARBA" id="ARBA00003741"/>
    </source>
</evidence>
<evidence type="ECO:0000313" key="12">
    <source>
        <dbReference type="Proteomes" id="UP001519325"/>
    </source>
</evidence>
<comment type="catalytic activity">
    <reaction evidence="8 9">
        <text>L-2,4-diaminobutanoate + acetyl-CoA = (2S)-4-acetamido-2-aminobutanoate + CoA + H(+)</text>
        <dbReference type="Rhea" id="RHEA:16901"/>
        <dbReference type="ChEBI" id="CHEBI:15378"/>
        <dbReference type="ChEBI" id="CHEBI:57287"/>
        <dbReference type="ChEBI" id="CHEBI:57288"/>
        <dbReference type="ChEBI" id="CHEBI:58761"/>
        <dbReference type="ChEBI" id="CHEBI:58929"/>
        <dbReference type="EC" id="2.3.1.178"/>
    </reaction>
</comment>
<evidence type="ECO:0000256" key="5">
    <source>
        <dbReference type="ARBA" id="ARBA00017935"/>
    </source>
</evidence>
<evidence type="ECO:0000256" key="6">
    <source>
        <dbReference type="ARBA" id="ARBA00022679"/>
    </source>
</evidence>